<dbReference type="PROSITE" id="PS50089">
    <property type="entry name" value="ZF_RING_2"/>
    <property type="match status" value="1"/>
</dbReference>
<dbReference type="PROSITE" id="PS00518">
    <property type="entry name" value="ZF_RING_1"/>
    <property type="match status" value="1"/>
</dbReference>
<dbReference type="AlphaFoldDB" id="A0A9Q8UUJ8"/>
<dbReference type="SUPFAM" id="SSF57850">
    <property type="entry name" value="RING/U-box"/>
    <property type="match status" value="1"/>
</dbReference>
<dbReference type="Gene3D" id="3.30.40.10">
    <property type="entry name" value="Zinc/RING finger domain, C3HC4 (zinc finger)"/>
    <property type="match status" value="1"/>
</dbReference>
<dbReference type="KEGG" id="ffu:CLAFUR5_12340"/>
<evidence type="ECO:0000256" key="2">
    <source>
        <dbReference type="ARBA" id="ARBA00022771"/>
    </source>
</evidence>
<evidence type="ECO:0000313" key="6">
    <source>
        <dbReference type="EMBL" id="UJO22945.1"/>
    </source>
</evidence>
<dbReference type="OrthoDB" id="3625779at2759"/>
<dbReference type="SMART" id="SM00184">
    <property type="entry name" value="RING"/>
    <property type="match status" value="1"/>
</dbReference>
<evidence type="ECO:0000256" key="1">
    <source>
        <dbReference type="ARBA" id="ARBA00022723"/>
    </source>
</evidence>
<sequence>MVPRYYHDTQIMHGNNDNVSPRYLITRAQKDQIATQISIGTHRICSDHQIGLLSFFANDGTILDDKHSIEAIHVRSFSDQFIESLPASRSLVGALPSKDVFLAAHLTPMNIHVDDAICLICWQPPTSPVQTQCKHLYCAQCLIAWFKITDTCPYDRRVLFEAESASTTQPMTLPNEGLLQAMTWPQGLEPFTIADTEDEKSPFATDADLEVVDDRILAIRAAVVHLTKHFDDWFRVGTGENEYLHDHDADSPVDTDPTILRQIALAGCQRLASSPGHHPVMHAMCRYEWTRIYRRISKLLEHKEIRPAKVSVLKNVLVSLLKPFKYDRGLTTRSPGIVLNREVRRFGEDVRVLIRWIASTAANQRMQLTAEVPAGLAQQMLILASKIHP</sequence>
<evidence type="ECO:0000313" key="7">
    <source>
        <dbReference type="Proteomes" id="UP000756132"/>
    </source>
</evidence>
<protein>
    <recommendedName>
        <fullName evidence="5">RING-type domain-containing protein</fullName>
    </recommendedName>
</protein>
<organism evidence="6 7">
    <name type="scientific">Passalora fulva</name>
    <name type="common">Tomato leaf mold</name>
    <name type="synonym">Cladosporium fulvum</name>
    <dbReference type="NCBI Taxonomy" id="5499"/>
    <lineage>
        <taxon>Eukaryota</taxon>
        <taxon>Fungi</taxon>
        <taxon>Dikarya</taxon>
        <taxon>Ascomycota</taxon>
        <taxon>Pezizomycotina</taxon>
        <taxon>Dothideomycetes</taxon>
        <taxon>Dothideomycetidae</taxon>
        <taxon>Mycosphaerellales</taxon>
        <taxon>Mycosphaerellaceae</taxon>
        <taxon>Fulvia</taxon>
    </lineage>
</organism>
<keyword evidence="2 4" id="KW-0863">Zinc-finger</keyword>
<keyword evidence="3" id="KW-0862">Zinc</keyword>
<dbReference type="GO" id="GO:0008270">
    <property type="term" value="F:zinc ion binding"/>
    <property type="evidence" value="ECO:0007669"/>
    <property type="project" value="UniProtKB-KW"/>
</dbReference>
<dbReference type="Pfam" id="PF13639">
    <property type="entry name" value="zf-RING_2"/>
    <property type="match status" value="1"/>
</dbReference>
<dbReference type="Proteomes" id="UP000756132">
    <property type="component" value="Chromosome 10"/>
</dbReference>
<dbReference type="RefSeq" id="XP_047767311.1">
    <property type="nucleotide sequence ID" value="XM_047911488.1"/>
</dbReference>
<accession>A0A9Q8UUJ8</accession>
<dbReference type="InterPro" id="IPR013083">
    <property type="entry name" value="Znf_RING/FYVE/PHD"/>
</dbReference>
<proteinExistence type="predicted"/>
<gene>
    <name evidence="6" type="ORF">CLAFUR5_12340</name>
</gene>
<keyword evidence="7" id="KW-1185">Reference proteome</keyword>
<evidence type="ECO:0000256" key="3">
    <source>
        <dbReference type="ARBA" id="ARBA00022833"/>
    </source>
</evidence>
<feature type="domain" description="RING-type" evidence="5">
    <location>
        <begin position="118"/>
        <end position="156"/>
    </location>
</feature>
<dbReference type="InterPro" id="IPR017907">
    <property type="entry name" value="Znf_RING_CS"/>
</dbReference>
<dbReference type="InterPro" id="IPR001841">
    <property type="entry name" value="Znf_RING"/>
</dbReference>
<dbReference type="GeneID" id="71992218"/>
<evidence type="ECO:0000256" key="4">
    <source>
        <dbReference type="PROSITE-ProRule" id="PRU00175"/>
    </source>
</evidence>
<name>A0A9Q8UUJ8_PASFU</name>
<reference evidence="6" key="1">
    <citation type="submission" date="2021-12" db="EMBL/GenBank/DDBJ databases">
        <authorList>
            <person name="Zaccaron A."/>
            <person name="Stergiopoulos I."/>
        </authorList>
    </citation>
    <scope>NUCLEOTIDE SEQUENCE</scope>
    <source>
        <strain evidence="6">Race5_Kim</strain>
    </source>
</reference>
<dbReference type="EMBL" id="CP090172">
    <property type="protein sequence ID" value="UJO22945.1"/>
    <property type="molecule type" value="Genomic_DNA"/>
</dbReference>
<keyword evidence="1" id="KW-0479">Metal-binding</keyword>
<reference evidence="6" key="2">
    <citation type="journal article" date="2022" name="Microb. Genom.">
        <title>A chromosome-scale genome assembly of the tomato pathogen Cladosporium fulvum reveals a compartmentalized genome architecture and the presence of a dispensable chromosome.</title>
        <authorList>
            <person name="Zaccaron A.Z."/>
            <person name="Chen L.H."/>
            <person name="Samaras A."/>
            <person name="Stergiopoulos I."/>
        </authorList>
    </citation>
    <scope>NUCLEOTIDE SEQUENCE</scope>
    <source>
        <strain evidence="6">Race5_Kim</strain>
    </source>
</reference>
<evidence type="ECO:0000259" key="5">
    <source>
        <dbReference type="PROSITE" id="PS50089"/>
    </source>
</evidence>